<name>B0C4A2_ACAM1</name>
<gene>
    <name evidence="1" type="ordered locus">AM1_2485</name>
</gene>
<sequence>MKDQEYTLSILKMVINNDLENHHVETSQDLEHLESKRDQLVWEIATKIYTYSGHKVELSMVRDLVTIHLKRKRRQFSAAKPLERQERQPQPKTPIRSNVDSVRWIFLKTCSIICNYTDVNAHRVSMASRIADFADEKELTQILRDLEEVFDIKFPHQATTQIKTVKHLVDVIGYQIKLHADYQPAANYESAIAI</sequence>
<dbReference type="Gene3D" id="1.10.1200.10">
    <property type="entry name" value="ACP-like"/>
    <property type="match status" value="1"/>
</dbReference>
<dbReference type="EMBL" id="CP000828">
    <property type="protein sequence ID" value="ABW27493.1"/>
    <property type="molecule type" value="Genomic_DNA"/>
</dbReference>
<dbReference type="STRING" id="329726.AM1_2485"/>
<keyword evidence="2" id="KW-1185">Reference proteome</keyword>
<dbReference type="eggNOG" id="COG0236">
    <property type="taxonomic scope" value="Bacteria"/>
</dbReference>
<evidence type="ECO:0000313" key="1">
    <source>
        <dbReference type="EMBL" id="ABW27493.1"/>
    </source>
</evidence>
<dbReference type="RefSeq" id="WP_012162954.1">
    <property type="nucleotide sequence ID" value="NC_009925.1"/>
</dbReference>
<reference evidence="1 2" key="1">
    <citation type="journal article" date="2008" name="Proc. Natl. Acad. Sci. U.S.A.">
        <title>Niche adaptation and genome expansion in the chlorophyll d-producing cyanobacterium Acaryochloris marina.</title>
        <authorList>
            <person name="Swingley W.D."/>
            <person name="Chen M."/>
            <person name="Cheung P.C."/>
            <person name="Conrad A.L."/>
            <person name="Dejesa L.C."/>
            <person name="Hao J."/>
            <person name="Honchak B.M."/>
            <person name="Karbach L.E."/>
            <person name="Kurdoglu A."/>
            <person name="Lahiri S."/>
            <person name="Mastrian S.D."/>
            <person name="Miyashita H."/>
            <person name="Page L."/>
            <person name="Ramakrishna P."/>
            <person name="Satoh S."/>
            <person name="Sattley W.M."/>
            <person name="Shimada Y."/>
            <person name="Taylor H.L."/>
            <person name="Tomo T."/>
            <person name="Tsuchiya T."/>
            <person name="Wang Z.T."/>
            <person name="Raymond J."/>
            <person name="Mimuro M."/>
            <person name="Blankenship R.E."/>
            <person name="Touchman J.W."/>
        </authorList>
    </citation>
    <scope>NUCLEOTIDE SEQUENCE [LARGE SCALE GENOMIC DNA]</scope>
    <source>
        <strain evidence="2">MBIC 11017</strain>
    </source>
</reference>
<dbReference type="AlphaFoldDB" id="B0C4A2"/>
<dbReference type="OrthoDB" id="510924at2"/>
<proteinExistence type="predicted"/>
<accession>B0C4A2</accession>
<dbReference type="KEGG" id="amr:AM1_2485"/>
<dbReference type="HOGENOM" id="CLU_1399811_0_0_3"/>
<protein>
    <submittedName>
        <fullName evidence="1">Uncharacterized protein</fullName>
    </submittedName>
</protein>
<dbReference type="Proteomes" id="UP000000268">
    <property type="component" value="Chromosome"/>
</dbReference>
<organism evidence="1 2">
    <name type="scientific">Acaryochloris marina (strain MBIC 11017)</name>
    <dbReference type="NCBI Taxonomy" id="329726"/>
    <lineage>
        <taxon>Bacteria</taxon>
        <taxon>Bacillati</taxon>
        <taxon>Cyanobacteriota</taxon>
        <taxon>Cyanophyceae</taxon>
        <taxon>Acaryochloridales</taxon>
        <taxon>Acaryochloridaceae</taxon>
        <taxon>Acaryochloris</taxon>
    </lineage>
</organism>
<dbReference type="InterPro" id="IPR036736">
    <property type="entry name" value="ACP-like_sf"/>
</dbReference>
<evidence type="ECO:0000313" key="2">
    <source>
        <dbReference type="Proteomes" id="UP000000268"/>
    </source>
</evidence>